<evidence type="ECO:0000313" key="1">
    <source>
        <dbReference type="EMBL" id="KAF8436508.1"/>
    </source>
</evidence>
<accession>A0AAD4BPD8</accession>
<proteinExistence type="predicted"/>
<dbReference type="AlphaFoldDB" id="A0AAD4BPD8"/>
<organism evidence="1 2">
    <name type="scientific">Boletus edulis BED1</name>
    <dbReference type="NCBI Taxonomy" id="1328754"/>
    <lineage>
        <taxon>Eukaryota</taxon>
        <taxon>Fungi</taxon>
        <taxon>Dikarya</taxon>
        <taxon>Basidiomycota</taxon>
        <taxon>Agaricomycotina</taxon>
        <taxon>Agaricomycetes</taxon>
        <taxon>Agaricomycetidae</taxon>
        <taxon>Boletales</taxon>
        <taxon>Boletineae</taxon>
        <taxon>Boletaceae</taxon>
        <taxon>Boletoideae</taxon>
        <taxon>Boletus</taxon>
    </lineage>
</organism>
<gene>
    <name evidence="1" type="ORF">L210DRAFT_3548205</name>
</gene>
<sequence length="79" mass="8417">MVVKLGVILLGMFNLALMLQGRQSLLLHLRSSSITKPRESTSRIDGTALLPFRGGSDILGVAADGGTGEYIYIIDALTL</sequence>
<comment type="caution">
    <text evidence="1">The sequence shown here is derived from an EMBL/GenBank/DDBJ whole genome shotgun (WGS) entry which is preliminary data.</text>
</comment>
<keyword evidence="2" id="KW-1185">Reference proteome</keyword>
<name>A0AAD4BPD8_BOLED</name>
<reference evidence="1" key="2">
    <citation type="journal article" date="2020" name="Nat. Commun.">
        <title>Large-scale genome sequencing of mycorrhizal fungi provides insights into the early evolution of symbiotic traits.</title>
        <authorList>
            <person name="Miyauchi S."/>
            <person name="Kiss E."/>
            <person name="Kuo A."/>
            <person name="Drula E."/>
            <person name="Kohler A."/>
            <person name="Sanchez-Garcia M."/>
            <person name="Morin E."/>
            <person name="Andreopoulos B."/>
            <person name="Barry K.W."/>
            <person name="Bonito G."/>
            <person name="Buee M."/>
            <person name="Carver A."/>
            <person name="Chen C."/>
            <person name="Cichocki N."/>
            <person name="Clum A."/>
            <person name="Culley D."/>
            <person name="Crous P.W."/>
            <person name="Fauchery L."/>
            <person name="Girlanda M."/>
            <person name="Hayes R.D."/>
            <person name="Keri Z."/>
            <person name="LaButti K."/>
            <person name="Lipzen A."/>
            <person name="Lombard V."/>
            <person name="Magnuson J."/>
            <person name="Maillard F."/>
            <person name="Murat C."/>
            <person name="Nolan M."/>
            <person name="Ohm R.A."/>
            <person name="Pangilinan J."/>
            <person name="Pereira M.F."/>
            <person name="Perotto S."/>
            <person name="Peter M."/>
            <person name="Pfister S."/>
            <person name="Riley R."/>
            <person name="Sitrit Y."/>
            <person name="Stielow J.B."/>
            <person name="Szollosi G."/>
            <person name="Zifcakova L."/>
            <person name="Stursova M."/>
            <person name="Spatafora J.W."/>
            <person name="Tedersoo L."/>
            <person name="Vaario L.M."/>
            <person name="Yamada A."/>
            <person name="Yan M."/>
            <person name="Wang P."/>
            <person name="Xu J."/>
            <person name="Bruns T."/>
            <person name="Baldrian P."/>
            <person name="Vilgalys R."/>
            <person name="Dunand C."/>
            <person name="Henrissat B."/>
            <person name="Grigoriev I.V."/>
            <person name="Hibbett D."/>
            <person name="Nagy L.G."/>
            <person name="Martin F.M."/>
        </authorList>
    </citation>
    <scope>NUCLEOTIDE SEQUENCE</scope>
    <source>
        <strain evidence="1">BED1</strain>
    </source>
</reference>
<dbReference type="EMBL" id="WHUW01000021">
    <property type="protein sequence ID" value="KAF8436508.1"/>
    <property type="molecule type" value="Genomic_DNA"/>
</dbReference>
<reference evidence="1" key="1">
    <citation type="submission" date="2019-10" db="EMBL/GenBank/DDBJ databases">
        <authorList>
            <consortium name="DOE Joint Genome Institute"/>
            <person name="Kuo A."/>
            <person name="Miyauchi S."/>
            <person name="Kiss E."/>
            <person name="Drula E."/>
            <person name="Kohler A."/>
            <person name="Sanchez-Garcia M."/>
            <person name="Andreopoulos B."/>
            <person name="Barry K.W."/>
            <person name="Bonito G."/>
            <person name="Buee M."/>
            <person name="Carver A."/>
            <person name="Chen C."/>
            <person name="Cichocki N."/>
            <person name="Clum A."/>
            <person name="Culley D."/>
            <person name="Crous P.W."/>
            <person name="Fauchery L."/>
            <person name="Girlanda M."/>
            <person name="Hayes R."/>
            <person name="Keri Z."/>
            <person name="LaButti K."/>
            <person name="Lipzen A."/>
            <person name="Lombard V."/>
            <person name="Magnuson J."/>
            <person name="Maillard F."/>
            <person name="Morin E."/>
            <person name="Murat C."/>
            <person name="Nolan M."/>
            <person name="Ohm R."/>
            <person name="Pangilinan J."/>
            <person name="Pereira M."/>
            <person name="Perotto S."/>
            <person name="Peter M."/>
            <person name="Riley R."/>
            <person name="Sitrit Y."/>
            <person name="Stielow B."/>
            <person name="Szollosi G."/>
            <person name="Zifcakova L."/>
            <person name="Stursova M."/>
            <person name="Spatafora J.W."/>
            <person name="Tedersoo L."/>
            <person name="Vaario L.-M."/>
            <person name="Yamada A."/>
            <person name="Yan M."/>
            <person name="Wang P."/>
            <person name="Xu J."/>
            <person name="Bruns T."/>
            <person name="Baldrian P."/>
            <person name="Vilgalys R."/>
            <person name="Henrissat B."/>
            <person name="Grigoriev I.V."/>
            <person name="Hibbett D."/>
            <person name="Nagy L.G."/>
            <person name="Martin F.M."/>
        </authorList>
    </citation>
    <scope>NUCLEOTIDE SEQUENCE</scope>
    <source>
        <strain evidence="1">BED1</strain>
    </source>
</reference>
<feature type="non-terminal residue" evidence="1">
    <location>
        <position position="79"/>
    </location>
</feature>
<evidence type="ECO:0000313" key="2">
    <source>
        <dbReference type="Proteomes" id="UP001194468"/>
    </source>
</evidence>
<protein>
    <submittedName>
        <fullName evidence="1">Uncharacterized protein</fullName>
    </submittedName>
</protein>
<dbReference type="Proteomes" id="UP001194468">
    <property type="component" value="Unassembled WGS sequence"/>
</dbReference>